<evidence type="ECO:0000313" key="6">
    <source>
        <dbReference type="Proteomes" id="UP000266172"/>
    </source>
</evidence>
<comment type="similarity">
    <text evidence="1">Belongs to the carbohydrate kinase PfkB family.</text>
</comment>
<dbReference type="SUPFAM" id="SSF53613">
    <property type="entry name" value="Ribokinase-like"/>
    <property type="match status" value="1"/>
</dbReference>
<evidence type="ECO:0000256" key="2">
    <source>
        <dbReference type="ARBA" id="ARBA00022679"/>
    </source>
</evidence>
<keyword evidence="2" id="KW-0808">Transferase</keyword>
<evidence type="ECO:0000259" key="4">
    <source>
        <dbReference type="Pfam" id="PF00294"/>
    </source>
</evidence>
<keyword evidence="3 5" id="KW-0418">Kinase</keyword>
<sequence>MDRKYDVITLGEILLRLSTPINGRLAQGDTLMKHLGGAELNIASEIGQLGLKTAIISKIPNNLLAAFIKNQLNASRVSENYLIEDHSDDSRVGIYYYEYGSYPRKPRVVYDRKHSSINNIDIKDVPATMFYNTRLFHTSGITLGLGGNAQKFAIECIRKFKENGTLISFDVNYRANLWSGEEARKCIESILPYVDIFFCSADTARLTFGKTGTIEEIQKSFCEEYPISVVASTERTVITPKKHDFTSIIYSAKEDRYYSESPYNSIDVVDRIGSGDAYVSGALYGYLRHHDCQKMLEYGNAMAAIKHSVIGDMVFTDLEEIDGIIAQHKDTSGFQPEMNR</sequence>
<dbReference type="PANTHER" id="PTHR43320:SF2">
    <property type="entry name" value="2-DEHYDRO-3-DEOXYGLUCONOKINASE_2-DEHYDRO-3-DEOXYGALACTONOKINASE"/>
    <property type="match status" value="1"/>
</dbReference>
<evidence type="ECO:0000256" key="3">
    <source>
        <dbReference type="ARBA" id="ARBA00022777"/>
    </source>
</evidence>
<dbReference type="InterPro" id="IPR052700">
    <property type="entry name" value="Carb_kinase_PfkB-like"/>
</dbReference>
<comment type="caution">
    <text evidence="5">The sequence shown here is derived from an EMBL/GenBank/DDBJ whole genome shotgun (WGS) entry which is preliminary data.</text>
</comment>
<dbReference type="RefSeq" id="WP_014079023.1">
    <property type="nucleotide sequence ID" value="NZ_CAKMUY010000019.1"/>
</dbReference>
<evidence type="ECO:0000256" key="1">
    <source>
        <dbReference type="ARBA" id="ARBA00010688"/>
    </source>
</evidence>
<dbReference type="AlphaFoldDB" id="A0A174E9V0"/>
<dbReference type="Gene3D" id="3.40.1190.20">
    <property type="match status" value="1"/>
</dbReference>
<organism evidence="5 6">
    <name type="scientific">Roseburia hominis</name>
    <dbReference type="NCBI Taxonomy" id="301301"/>
    <lineage>
        <taxon>Bacteria</taxon>
        <taxon>Bacillati</taxon>
        <taxon>Bacillota</taxon>
        <taxon>Clostridia</taxon>
        <taxon>Lachnospirales</taxon>
        <taxon>Lachnospiraceae</taxon>
        <taxon>Roseburia</taxon>
    </lineage>
</organism>
<gene>
    <name evidence="5" type="ORF">DWX93_15995</name>
</gene>
<dbReference type="OMA" id="CHSAFWE"/>
<name>A0A174E9V0_9FIRM</name>
<protein>
    <submittedName>
        <fullName evidence="5">Sugar kinase</fullName>
    </submittedName>
</protein>
<dbReference type="PANTHER" id="PTHR43320">
    <property type="entry name" value="SUGAR KINASE"/>
    <property type="match status" value="1"/>
</dbReference>
<evidence type="ECO:0000313" key="5">
    <source>
        <dbReference type="EMBL" id="RGS36200.1"/>
    </source>
</evidence>
<accession>A0A174E9V0</accession>
<dbReference type="CDD" id="cd01166">
    <property type="entry name" value="KdgK"/>
    <property type="match status" value="1"/>
</dbReference>
<dbReference type="Pfam" id="PF00294">
    <property type="entry name" value="PfkB"/>
    <property type="match status" value="1"/>
</dbReference>
<dbReference type="GO" id="GO:0016301">
    <property type="term" value="F:kinase activity"/>
    <property type="evidence" value="ECO:0007669"/>
    <property type="project" value="UniProtKB-KW"/>
</dbReference>
<reference evidence="5 6" key="1">
    <citation type="submission" date="2018-08" db="EMBL/GenBank/DDBJ databases">
        <title>A genome reference for cultivated species of the human gut microbiota.</title>
        <authorList>
            <person name="Zou Y."/>
            <person name="Xue W."/>
            <person name="Luo G."/>
        </authorList>
    </citation>
    <scope>NUCLEOTIDE SEQUENCE [LARGE SCALE GENOMIC DNA]</scope>
    <source>
        <strain evidence="5 6">AF22-12AC</strain>
    </source>
</reference>
<dbReference type="GeneID" id="93722702"/>
<dbReference type="Proteomes" id="UP000266172">
    <property type="component" value="Unassembled WGS sequence"/>
</dbReference>
<dbReference type="InterPro" id="IPR029056">
    <property type="entry name" value="Ribokinase-like"/>
</dbReference>
<dbReference type="EMBL" id="QRVL01000024">
    <property type="protein sequence ID" value="RGS36200.1"/>
    <property type="molecule type" value="Genomic_DNA"/>
</dbReference>
<feature type="domain" description="Carbohydrate kinase PfkB" evidence="4">
    <location>
        <begin position="9"/>
        <end position="311"/>
    </location>
</feature>
<proteinExistence type="inferred from homology"/>
<dbReference type="InterPro" id="IPR011611">
    <property type="entry name" value="PfkB_dom"/>
</dbReference>